<evidence type="ECO:0000313" key="2">
    <source>
        <dbReference type="Proteomes" id="UP001152562"/>
    </source>
</evidence>
<name>A0A9P0XDE0_PIEBR</name>
<sequence length="69" mass="7877">MANLTLRYLDELSYVLNSRKHLANQAKASSVGDLLNAEEERFTPCISNYHQLKTVDQLTFVTGFNILME</sequence>
<dbReference type="Proteomes" id="UP001152562">
    <property type="component" value="Unassembled WGS sequence"/>
</dbReference>
<evidence type="ECO:0000313" key="1">
    <source>
        <dbReference type="EMBL" id="CAH4030703.1"/>
    </source>
</evidence>
<organism evidence="1 2">
    <name type="scientific">Pieris brassicae</name>
    <name type="common">White butterfly</name>
    <name type="synonym">Large white butterfly</name>
    <dbReference type="NCBI Taxonomy" id="7116"/>
    <lineage>
        <taxon>Eukaryota</taxon>
        <taxon>Metazoa</taxon>
        <taxon>Ecdysozoa</taxon>
        <taxon>Arthropoda</taxon>
        <taxon>Hexapoda</taxon>
        <taxon>Insecta</taxon>
        <taxon>Pterygota</taxon>
        <taxon>Neoptera</taxon>
        <taxon>Endopterygota</taxon>
        <taxon>Lepidoptera</taxon>
        <taxon>Glossata</taxon>
        <taxon>Ditrysia</taxon>
        <taxon>Papilionoidea</taxon>
        <taxon>Pieridae</taxon>
        <taxon>Pierinae</taxon>
        <taxon>Pieris</taxon>
    </lineage>
</organism>
<dbReference type="AlphaFoldDB" id="A0A9P0XDE0"/>
<reference evidence="1" key="1">
    <citation type="submission" date="2022-05" db="EMBL/GenBank/DDBJ databases">
        <authorList>
            <person name="Okamura Y."/>
        </authorList>
    </citation>
    <scope>NUCLEOTIDE SEQUENCE</scope>
</reference>
<protein>
    <submittedName>
        <fullName evidence="1">Uncharacterized protein</fullName>
    </submittedName>
</protein>
<gene>
    <name evidence="1" type="ORF">PIBRA_LOCUS7324</name>
</gene>
<accession>A0A9P0XDE0</accession>
<keyword evidence="2" id="KW-1185">Reference proteome</keyword>
<comment type="caution">
    <text evidence="1">The sequence shown here is derived from an EMBL/GenBank/DDBJ whole genome shotgun (WGS) entry which is preliminary data.</text>
</comment>
<dbReference type="EMBL" id="CALOZG010000010">
    <property type="protein sequence ID" value="CAH4030703.1"/>
    <property type="molecule type" value="Genomic_DNA"/>
</dbReference>
<proteinExistence type="predicted"/>